<dbReference type="Pfam" id="PF13193">
    <property type="entry name" value="AMP-binding_C"/>
    <property type="match status" value="3"/>
</dbReference>
<dbReference type="NCBIfam" id="TIGR01733">
    <property type="entry name" value="AA-adenyl-dom"/>
    <property type="match status" value="3"/>
</dbReference>
<name>A0A538TP84_UNCEI</name>
<evidence type="ECO:0000313" key="6">
    <source>
        <dbReference type="EMBL" id="TMQ65449.1"/>
    </source>
</evidence>
<comment type="cofactor">
    <cofactor evidence="1">
        <name>pantetheine 4'-phosphate</name>
        <dbReference type="ChEBI" id="CHEBI:47942"/>
    </cofactor>
</comment>
<dbReference type="InterPro" id="IPR010071">
    <property type="entry name" value="AA_adenyl_dom"/>
</dbReference>
<accession>A0A538TP84</accession>
<protein>
    <submittedName>
        <fullName evidence="6">Amino acid adenylation domain-containing protein</fullName>
    </submittedName>
</protein>
<dbReference type="PROSITE" id="PS00012">
    <property type="entry name" value="PHOSPHOPANTETHEINE"/>
    <property type="match status" value="2"/>
</dbReference>
<dbReference type="Proteomes" id="UP000316609">
    <property type="component" value="Unassembled WGS sequence"/>
</dbReference>
<dbReference type="InterPro" id="IPR020845">
    <property type="entry name" value="AMP-binding_CS"/>
</dbReference>
<dbReference type="Pfam" id="PF05050">
    <property type="entry name" value="Methyltransf_21"/>
    <property type="match status" value="1"/>
</dbReference>
<dbReference type="SUPFAM" id="SSF56801">
    <property type="entry name" value="Acetyl-CoA synthetase-like"/>
    <property type="match status" value="3"/>
</dbReference>
<dbReference type="SUPFAM" id="SSF47336">
    <property type="entry name" value="ACP-like"/>
    <property type="match status" value="3"/>
</dbReference>
<dbReference type="CDD" id="cd05930">
    <property type="entry name" value="A_NRPS"/>
    <property type="match status" value="2"/>
</dbReference>
<dbReference type="InterPro" id="IPR020806">
    <property type="entry name" value="PKS_PP-bd"/>
</dbReference>
<reference evidence="6 7" key="1">
    <citation type="journal article" date="2019" name="Nat. Microbiol.">
        <title>Mediterranean grassland soil C-N compound turnover is dependent on rainfall and depth, and is mediated by genomically divergent microorganisms.</title>
        <authorList>
            <person name="Diamond S."/>
            <person name="Andeer P.F."/>
            <person name="Li Z."/>
            <person name="Crits-Christoph A."/>
            <person name="Burstein D."/>
            <person name="Anantharaman K."/>
            <person name="Lane K.R."/>
            <person name="Thomas B.C."/>
            <person name="Pan C."/>
            <person name="Northen T.R."/>
            <person name="Banfield J.F."/>
        </authorList>
    </citation>
    <scope>NUCLEOTIDE SEQUENCE [LARGE SCALE GENOMIC DNA]</scope>
    <source>
        <strain evidence="6">WS_8</strain>
    </source>
</reference>
<dbReference type="FunFam" id="2.30.38.10:FF:000001">
    <property type="entry name" value="Non-ribosomal peptide synthetase PvdI"/>
    <property type="match status" value="3"/>
</dbReference>
<dbReference type="SMART" id="SM00823">
    <property type="entry name" value="PKS_PP"/>
    <property type="match status" value="3"/>
</dbReference>
<dbReference type="EMBL" id="VBOY01000071">
    <property type="protein sequence ID" value="TMQ65449.1"/>
    <property type="molecule type" value="Genomic_DNA"/>
</dbReference>
<dbReference type="CDD" id="cd17651">
    <property type="entry name" value="A_NRPS_VisG_like"/>
    <property type="match status" value="1"/>
</dbReference>
<dbReference type="Pfam" id="PF00550">
    <property type="entry name" value="PP-binding"/>
    <property type="match status" value="3"/>
</dbReference>
<evidence type="ECO:0000256" key="2">
    <source>
        <dbReference type="ARBA" id="ARBA00022450"/>
    </source>
</evidence>
<dbReference type="InterPro" id="IPR029063">
    <property type="entry name" value="SAM-dependent_MTases_sf"/>
</dbReference>
<evidence type="ECO:0000259" key="5">
    <source>
        <dbReference type="PROSITE" id="PS50075"/>
    </source>
</evidence>
<dbReference type="InterPro" id="IPR001242">
    <property type="entry name" value="Condensation_dom"/>
</dbReference>
<dbReference type="Gene3D" id="3.30.559.10">
    <property type="entry name" value="Chloramphenicol acetyltransferase-like domain"/>
    <property type="match status" value="2"/>
</dbReference>
<dbReference type="Gene3D" id="2.30.38.10">
    <property type="entry name" value="Luciferase, Domain 3"/>
    <property type="match status" value="2"/>
</dbReference>
<organism evidence="6 7">
    <name type="scientific">Eiseniibacteriota bacterium</name>
    <dbReference type="NCBI Taxonomy" id="2212470"/>
    <lineage>
        <taxon>Bacteria</taxon>
        <taxon>Candidatus Eiseniibacteriota</taxon>
    </lineage>
</organism>
<dbReference type="FunFam" id="1.10.1200.10:FF:000016">
    <property type="entry name" value="Non-ribosomal peptide synthase"/>
    <property type="match status" value="3"/>
</dbReference>
<dbReference type="PANTHER" id="PTHR45527:SF1">
    <property type="entry name" value="FATTY ACID SYNTHASE"/>
    <property type="match status" value="1"/>
</dbReference>
<dbReference type="CDD" id="cd19531">
    <property type="entry name" value="LCL_NRPS-like"/>
    <property type="match status" value="3"/>
</dbReference>
<dbReference type="Gene3D" id="3.30.300.30">
    <property type="match status" value="4"/>
</dbReference>
<dbReference type="SUPFAM" id="SSF52777">
    <property type="entry name" value="CoA-dependent acyltransferases"/>
    <property type="match status" value="5"/>
</dbReference>
<dbReference type="NCBIfam" id="TIGR01444">
    <property type="entry name" value="fkbM_fam"/>
    <property type="match status" value="1"/>
</dbReference>
<dbReference type="FunFam" id="3.30.300.30:FF:000010">
    <property type="entry name" value="Enterobactin synthetase component F"/>
    <property type="match status" value="1"/>
</dbReference>
<proteinExistence type="predicted"/>
<dbReference type="FunFam" id="3.40.50.980:FF:000001">
    <property type="entry name" value="Non-ribosomal peptide synthetase"/>
    <property type="match status" value="3"/>
</dbReference>
<dbReference type="Gene3D" id="3.40.50.12780">
    <property type="entry name" value="N-terminal domain of ligase-like"/>
    <property type="match status" value="1"/>
</dbReference>
<dbReference type="SUPFAM" id="SSF53335">
    <property type="entry name" value="S-adenosyl-L-methionine-dependent methyltransferases"/>
    <property type="match status" value="1"/>
</dbReference>
<gene>
    <name evidence="6" type="ORF">E6K78_07660</name>
</gene>
<dbReference type="PANTHER" id="PTHR45527">
    <property type="entry name" value="NONRIBOSOMAL PEPTIDE SYNTHETASE"/>
    <property type="match status" value="1"/>
</dbReference>
<dbReference type="InterPro" id="IPR023213">
    <property type="entry name" value="CAT-like_dom_sf"/>
</dbReference>
<dbReference type="NCBIfam" id="NF003417">
    <property type="entry name" value="PRK04813.1"/>
    <property type="match status" value="4"/>
</dbReference>
<dbReference type="InterPro" id="IPR006342">
    <property type="entry name" value="FkbM_mtfrase"/>
</dbReference>
<dbReference type="GO" id="GO:0043041">
    <property type="term" value="P:amino acid activation for nonribosomal peptide biosynthetic process"/>
    <property type="evidence" value="ECO:0007669"/>
    <property type="project" value="TreeGrafter"/>
</dbReference>
<dbReference type="GO" id="GO:0005829">
    <property type="term" value="C:cytosol"/>
    <property type="evidence" value="ECO:0007669"/>
    <property type="project" value="TreeGrafter"/>
</dbReference>
<feature type="region of interest" description="Disordered" evidence="4">
    <location>
        <begin position="3265"/>
        <end position="3300"/>
    </location>
</feature>
<dbReference type="InterPro" id="IPR025110">
    <property type="entry name" value="AMP-bd_C"/>
</dbReference>
<evidence type="ECO:0000256" key="3">
    <source>
        <dbReference type="ARBA" id="ARBA00022553"/>
    </source>
</evidence>
<dbReference type="GO" id="GO:0003824">
    <property type="term" value="F:catalytic activity"/>
    <property type="evidence" value="ECO:0007669"/>
    <property type="project" value="InterPro"/>
</dbReference>
<comment type="caution">
    <text evidence="6">The sequence shown here is derived from an EMBL/GenBank/DDBJ whole genome shotgun (WGS) entry which is preliminary data.</text>
</comment>
<dbReference type="InterPro" id="IPR009081">
    <property type="entry name" value="PP-bd_ACP"/>
</dbReference>
<keyword evidence="2" id="KW-0596">Phosphopantetheine</keyword>
<dbReference type="Gene3D" id="1.10.1200.10">
    <property type="entry name" value="ACP-like"/>
    <property type="match status" value="3"/>
</dbReference>
<evidence type="ECO:0000256" key="1">
    <source>
        <dbReference type="ARBA" id="ARBA00001957"/>
    </source>
</evidence>
<dbReference type="InterPro" id="IPR042099">
    <property type="entry name" value="ANL_N_sf"/>
</dbReference>
<feature type="domain" description="Carrier" evidence="5">
    <location>
        <begin position="1843"/>
        <end position="1918"/>
    </location>
</feature>
<dbReference type="InterPro" id="IPR045851">
    <property type="entry name" value="AMP-bd_C_sf"/>
</dbReference>
<sequence>MERQLAWWRTELDGLEPLALPTDRPRSGRPTYAGASLEVRLDADLVGRLTGLARSEGATLHMALLAAFAAVLGRWSGQRDFGIGTPVAGRSREEAEPLIGCFVNSLVVRARLGGDRLPYRELLGRIREAALGGYANQDVPFERVVEELQPDRDLSRTPLFQVMFILQNAPAGELDLGGGVRLTPFDAPIETSTFDLTLSLAPLGDALDGFMEYSTELFEEATIRRLWDHFVRLLESVADDPAADVRRARLLGSDEYVRIVQEWSGRNRVGSADRLVHELFAEQAVAEPERLAAVLGDRRVTYGEIHERSDRLAARLAEHAVGPESRVGLCVQRSPELLVGLMAVLKAGGAFVPLDPEHPRDRLAFALRDAGARVVLATGASATLVEGPGREIIRLDDERSYAAGPLRPRRRPSPAGLAYVIYTSGTTGRPKGVMVAHGALSAAYLAWERLYGFPGIRSHLQMAGVGFDVCTGDVLRALCSGGTLVFCEREQLLDSERLFELARREQVEFAEFVPAVLRPLAAYARKGGRRLPSVRLAVVGSDLWTAAEIAEFRAVFGPGTRLANGYGVTEATIDSTCWFVGDGVAAGNPPIGRPLAHTTVYVLDDRFEPVPAGITGELFLGGPAVARGYIGRPDATAERFLPDPFGEPGDRLYRTGDRARYTADGCLLFAGRLDDQVKIRGLRVEPAEVETLLASFDSVAACAVVPRRDPRGAPCLAAYVVPRDGTSFDPEAARRLLRAELPEAMVPAAIVGLEALPLTLNGKVDRSKLPEPEWGVSGAYEPPRTATELAVAAAFAQVLERARVGAGDDFFALGGHSLLATQVISRLRAALGVELPLRAIFEAPTVRALAACVGAPGESGAPPPVGRATEEERRRPSYAQRRLWFLDRLEPGSAAYNLPSSILLEGDLDVAALERSFGELVRRQEALRTRFVEGPDPPEQVIDAPAALQLGSEDLSGLPEGMRQRAVERLTREEARRPFDLARGPLLRARLLRLEPVRHLLLVTVHHIAADGWSMGLLVRELGLLYGAYCRGHESPLPELPVQYADWAAWQRAWLAAGTMEHQLAYWRAELEGVEPLALSSDRPRPARPTHAGAQIPVRLPAALRAALQRLAGEEGATLTMALLAGYAAALGRWSGQKDFAVGIPVANRRTLEAESLVGFFVNTLAVRLRVGGSGLTFRRLLGRVREAALGAYAHQDVPFERVVEELQPERYLGHNPVVQTLFALQNAPVGAIALPGLSLVYEEPDTGVTRFDVELFLAETPSGLEGTLNYSTELFDRETVERFSENFAAFLQSGVENPDRALGDLPALAPAQLHRVLAEWNAAREPYPDPPVVQALFERLAALDPEAPAAFCGDACLSYGELNARANRLARFLRRQGVGAENLVAVGLERSFDMLAALLAILKAGAAYVPVDPEYPLDRIALILEDARTPVVLTQASHAGRLPGRAARALLLDEDWEAIAREDPGDLGLDVPPDSLVYSVYTSGSTGRPKGVAMTHRAIANLLSWQRRDSGRLGALRTLQFASLSFDVSFQEIFSTLTAGGAIVLVTEEERRDATRLLRLMAAHRVQRLFLPFVALNQLAETAQSAGLSPADLKEINTAGEQLRITPALRAFFGKLPGCRLVNHYGPSETHLVTAFEMEGDPSRWPELPSIGRPIPNAPVFLLDDAGRPVPIGVPGELCVGGAGLARGYHARPELTAERFVPDPFSGEAGARLYRTGDLARFRTDGNLEFLGRLDLQVKVRGYRVEPGEIEAALSRHPAVRQAVVAAHEHRGGKRLAAYVLLHEGKCAAPAQLREHLARELPEFMVPAAILVLEALPVTPNGKVDRLALPEPEWGAAATYIAPRTPQEEIVCGIFAEVLGLERVGVADNFFDLGGHSLLATQVISRVRRAFDAEVLLRILFESPTPAGVAAAAARNVGTPALPPIRRAAEPERRTLSYAQRRLWFLHQLEPASGVYNLPVALRLEGELDIAALGRALSAMVQRHEALRTRIVEGPNGPESIADDPFDLLLEAEDLSRAAGPPAAAAHQQLAEEAARPFDLARGPLVRVRLLRLGPGDHVLSVVAHHISADGWSMGVLVRDLGVLYAAFTKGRPNPLREMEVQYPDWAAWQRAWLEGGELDRQLAYWRAELEGAPRALELPTDRARPATATWRGATIPVALEGRLHARLQQLARSAGSTLHMALLAGYAWTLMRQGSQRDVVVGTPVANRRAAEAEPLVGFFVNTLAVRVCAGGLGMTYRDLLSRVRAACLGAYANQDVPFERVVEEIQPERSLNRAPVFQTAFALQNARLPPIDLPGLRVTPFEVDSATAKFDLMLTLEETAEGLAGAFEYNTDLFDRDTVQGIFSRFARVLAGGVTAPDTPLVEIPLLDEVERRRVLVEWNPPAPGPQGPALLHELFERQVRRTPDAPALARGPETLGYSELEARANRLANHLRSLGIGPERRVAVSLERSPEAILAILAVLKAGGAYVALDPGQPEERLGWLVRDSGASLVVADSRSSAKIAAGGAPLVLLDRDAAAIARHLESCPPARARPQNLAYVLYTSGSTGRPKGVGIEHRQIVSYVDAAIERLGIRPGWRFALLSTLAADLGNTAIFPCLATGGCLHLFPPEIALDPAGVEAYCDEHLIDCLKIVPSHLQALQGGARPERVLPRRLLILGGEATGGARLAALRQRAPDCRIANHYGPTETTVGAVAGFLGAADAARAGAPLGRPLGNTRAYVLDERLQPLPAGVPGELFLSGAGVARGYLGSPGLTAECFGPDPYSAVPGERLYRTGDRARWLTDGRLEFLGRGDGQVKVRGYRVETGEVKTAIESHPGVRQAVVVARADAAAGARLVAYVVPEPAASPTVDGLPRRRLPNGLALAELNRNETDYIFREIFERRAYVRHGITLRRGDIVFDVGANVGLFTVFASLAGAPAVVFAFEPNPHLLPMLRANASLYAPGSRIFPVGLAAEERTAPFTFFPGFSLLSGLYADAEADQQVVKSFLENQGRAGAEGAAGLAREAEALLEGRFAGRTFDVPLRVLSEVIAEQGVERIDLLKVNAEKAELDVLLGLREKDWPRISQIVVEVDLTANLAPILALLKEHDFEVLVDRDPLLERTQLCYVYAARRASGRTLAPGTGPSTGLLELGVALLAPDVLRAHLARSLPEPMLPSAWVFLESLPLTANGKLDRSRLPEPEAREVAYVAPRGELERAVAGIWSELLGRERIGAEDNFFDLGGHSLLLARVHARLRDTLSADLSVVDLFRFPTVASLAARLAGQTADLSAPQADRNRGARRRAAIRPRAGRRRAATPGGDA</sequence>
<dbReference type="FunFam" id="3.30.559.10:FF:000012">
    <property type="entry name" value="Non-ribosomal peptide synthetase"/>
    <property type="match status" value="1"/>
</dbReference>
<dbReference type="Gene3D" id="3.40.50.980">
    <property type="match status" value="4"/>
</dbReference>
<evidence type="ECO:0000313" key="7">
    <source>
        <dbReference type="Proteomes" id="UP000316609"/>
    </source>
</evidence>
<feature type="domain" description="Carrier" evidence="5">
    <location>
        <begin position="3189"/>
        <end position="3264"/>
    </location>
</feature>
<dbReference type="InterPro" id="IPR006162">
    <property type="entry name" value="Ppantetheine_attach_site"/>
</dbReference>
<dbReference type="InterPro" id="IPR000873">
    <property type="entry name" value="AMP-dep_synth/lig_dom"/>
</dbReference>
<dbReference type="PROSITE" id="PS50075">
    <property type="entry name" value="CARRIER"/>
    <property type="match status" value="3"/>
</dbReference>
<keyword evidence="3" id="KW-0597">Phosphoprotein</keyword>
<dbReference type="GO" id="GO:0072330">
    <property type="term" value="P:monocarboxylic acid biosynthetic process"/>
    <property type="evidence" value="ECO:0007669"/>
    <property type="project" value="UniProtKB-ARBA"/>
</dbReference>
<dbReference type="InterPro" id="IPR036736">
    <property type="entry name" value="ACP-like_sf"/>
</dbReference>
<dbReference type="Gene3D" id="3.30.559.30">
    <property type="entry name" value="Nonribosomal peptide synthetase, condensation domain"/>
    <property type="match status" value="3"/>
</dbReference>
<dbReference type="Gene3D" id="3.40.50.150">
    <property type="entry name" value="Vaccinia Virus protein VP39"/>
    <property type="match status" value="1"/>
</dbReference>
<dbReference type="GO" id="GO:0031177">
    <property type="term" value="F:phosphopantetheine binding"/>
    <property type="evidence" value="ECO:0007669"/>
    <property type="project" value="InterPro"/>
</dbReference>
<feature type="domain" description="Carrier" evidence="5">
    <location>
        <begin position="782"/>
        <end position="857"/>
    </location>
</feature>
<feature type="compositionally biased region" description="Basic residues" evidence="4">
    <location>
        <begin position="3277"/>
        <end position="3293"/>
    </location>
</feature>
<dbReference type="Pfam" id="PF00668">
    <property type="entry name" value="Condensation"/>
    <property type="match status" value="3"/>
</dbReference>
<evidence type="ECO:0000256" key="4">
    <source>
        <dbReference type="SAM" id="MobiDB-lite"/>
    </source>
</evidence>
<dbReference type="GO" id="GO:0044550">
    <property type="term" value="P:secondary metabolite biosynthetic process"/>
    <property type="evidence" value="ECO:0007669"/>
    <property type="project" value="UniProtKB-ARBA"/>
</dbReference>
<dbReference type="FunFam" id="3.40.50.12780:FF:000012">
    <property type="entry name" value="Non-ribosomal peptide synthetase"/>
    <property type="match status" value="3"/>
</dbReference>
<dbReference type="PROSITE" id="PS00455">
    <property type="entry name" value="AMP_BINDING"/>
    <property type="match status" value="2"/>
</dbReference>
<dbReference type="Pfam" id="PF00501">
    <property type="entry name" value="AMP-binding"/>
    <property type="match status" value="3"/>
</dbReference>